<reference evidence="2 3" key="1">
    <citation type="submission" date="2019-09" db="EMBL/GenBank/DDBJ databases">
        <title>Identification of Malikia spinosa a prominent benzene-, toluene-, and ethylbenzene-degrading bacterium: enrichment, isolation and whole genome sequencing.</title>
        <authorList>
            <person name="Tancsics A."/>
            <person name="Revesz F."/>
            <person name="Kriszt B."/>
        </authorList>
    </citation>
    <scope>NUCLEOTIDE SEQUENCE [LARGE SCALE GENOMIC DNA]</scope>
    <source>
        <strain evidence="2 3">AB6</strain>
    </source>
</reference>
<protein>
    <recommendedName>
        <fullName evidence="1">Fido domain-containing protein</fullName>
    </recommendedName>
</protein>
<dbReference type="InterPro" id="IPR053737">
    <property type="entry name" value="Type_II_TA_Toxin"/>
</dbReference>
<name>A0A7C9J4P0_9BURK</name>
<dbReference type="PANTHER" id="PTHR35810">
    <property type="entry name" value="CYTOPLASMIC PROTEIN-RELATED"/>
    <property type="match status" value="1"/>
</dbReference>
<gene>
    <name evidence="2" type="ORF">F5985_02290</name>
</gene>
<sequence>MSQIAIYQSQSGAVEVRLDGETVWLNQEQMTQLFGRERSVITKHIRNLFKEGELEADSVCANFAHTALDGKIYQVQHYNLDVIISVGYRVKSPQGVQFRQWATRLLREHLTRGYTVNQQRLAANAAELEAALQLVRKTAQAPELSADTGRGLVDIVTRYAQTFLWLQRYDEGLLTEPPTQLGGTLPSANEARQALARLKADLMGRGEATDLFARERGDGLAALLGNLDQTVFGEPAYPSVEAKAAHLLYFVIKNHPFADGNKRSGAFLFVDFLHRNRRLLNAQGEPVINDMGLAALALLVAESDPAQKNVLIRLIVNMLAQGGRS</sequence>
<organism evidence="2 3">
    <name type="scientific">Malikia spinosa</name>
    <dbReference type="NCBI Taxonomy" id="86180"/>
    <lineage>
        <taxon>Bacteria</taxon>
        <taxon>Pseudomonadati</taxon>
        <taxon>Pseudomonadota</taxon>
        <taxon>Betaproteobacteria</taxon>
        <taxon>Burkholderiales</taxon>
        <taxon>Comamonadaceae</taxon>
        <taxon>Malikia</taxon>
    </lineage>
</organism>
<feature type="domain" description="Fido" evidence="1">
    <location>
        <begin position="169"/>
        <end position="317"/>
    </location>
</feature>
<dbReference type="Proteomes" id="UP000481947">
    <property type="component" value="Unassembled WGS sequence"/>
</dbReference>
<evidence type="ECO:0000313" key="3">
    <source>
        <dbReference type="Proteomes" id="UP000481947"/>
    </source>
</evidence>
<dbReference type="Pfam" id="PF13310">
    <property type="entry name" value="Virulence_RhuM"/>
    <property type="match status" value="1"/>
</dbReference>
<dbReference type="EMBL" id="VYSB01000001">
    <property type="protein sequence ID" value="MYZ50991.1"/>
    <property type="molecule type" value="Genomic_DNA"/>
</dbReference>
<dbReference type="AlphaFoldDB" id="A0A7C9J4P0"/>
<dbReference type="PROSITE" id="PS51459">
    <property type="entry name" value="FIDO"/>
    <property type="match status" value="1"/>
</dbReference>
<evidence type="ECO:0000313" key="2">
    <source>
        <dbReference type="EMBL" id="MYZ50991.1"/>
    </source>
</evidence>
<proteinExistence type="predicted"/>
<dbReference type="InterPro" id="IPR003812">
    <property type="entry name" value="Fido"/>
</dbReference>
<dbReference type="Pfam" id="PF02661">
    <property type="entry name" value="Fic"/>
    <property type="match status" value="1"/>
</dbReference>
<dbReference type="PANTHER" id="PTHR35810:SF1">
    <property type="entry name" value="CYTOPLASMIC PROTEIN"/>
    <property type="match status" value="1"/>
</dbReference>
<comment type="caution">
    <text evidence="2">The sequence shown here is derived from an EMBL/GenBank/DDBJ whole genome shotgun (WGS) entry which is preliminary data.</text>
</comment>
<dbReference type="InterPro" id="IPR036597">
    <property type="entry name" value="Fido-like_dom_sf"/>
</dbReference>
<evidence type="ECO:0000259" key="1">
    <source>
        <dbReference type="PROSITE" id="PS51459"/>
    </source>
</evidence>
<accession>A0A7C9J4P0</accession>
<dbReference type="Gene3D" id="1.20.120.1870">
    <property type="entry name" value="Fic/DOC protein, Fido domain"/>
    <property type="match status" value="1"/>
</dbReference>
<dbReference type="InterPro" id="IPR011204">
    <property type="entry name" value="Virulence_RhuM-like"/>
</dbReference>
<dbReference type="SUPFAM" id="SSF140931">
    <property type="entry name" value="Fic-like"/>
    <property type="match status" value="1"/>
</dbReference>